<evidence type="ECO:0000313" key="3">
    <source>
        <dbReference type="Proteomes" id="UP001303946"/>
    </source>
</evidence>
<gene>
    <name evidence="2" type="ORF">RXV79_25665</name>
</gene>
<feature type="domain" description="Anti-sigma K factor RskA C-terminal" evidence="1">
    <location>
        <begin position="93"/>
        <end position="224"/>
    </location>
</feature>
<dbReference type="InterPro" id="IPR051474">
    <property type="entry name" value="Anti-sigma-K/W_factor"/>
</dbReference>
<evidence type="ECO:0000259" key="1">
    <source>
        <dbReference type="Pfam" id="PF10099"/>
    </source>
</evidence>
<reference evidence="2 3" key="1">
    <citation type="submission" date="2023-10" db="EMBL/GenBank/DDBJ databases">
        <title>Bacteria for the degradation of biodegradable plastic PBAT(Polybutylene adipate terephthalate).</title>
        <authorList>
            <person name="Weon H.-Y."/>
            <person name="Yeon J."/>
        </authorList>
    </citation>
    <scope>NUCLEOTIDE SEQUENCE [LARGE SCALE GENOMIC DNA]</scope>
    <source>
        <strain evidence="2 3">SBD 7-3</strain>
    </source>
</reference>
<dbReference type="RefSeq" id="WP_316700986.1">
    <property type="nucleotide sequence ID" value="NZ_CP136336.1"/>
</dbReference>
<evidence type="ECO:0000313" key="2">
    <source>
        <dbReference type="EMBL" id="WOB08274.1"/>
    </source>
</evidence>
<dbReference type="Pfam" id="PF10099">
    <property type="entry name" value="RskA_C"/>
    <property type="match status" value="1"/>
</dbReference>
<accession>A0ABZ0CTG6</accession>
<dbReference type="InterPro" id="IPR018764">
    <property type="entry name" value="RskA_C"/>
</dbReference>
<dbReference type="EMBL" id="CP136336">
    <property type="protein sequence ID" value="WOB08274.1"/>
    <property type="molecule type" value="Genomic_DNA"/>
</dbReference>
<name>A0ABZ0CTG6_9BURK</name>
<keyword evidence="3" id="KW-1185">Reference proteome</keyword>
<organism evidence="2 3">
    <name type="scientific">Piscinibacter gummiphilus</name>
    <dbReference type="NCBI Taxonomy" id="946333"/>
    <lineage>
        <taxon>Bacteria</taxon>
        <taxon>Pseudomonadati</taxon>
        <taxon>Pseudomonadota</taxon>
        <taxon>Betaproteobacteria</taxon>
        <taxon>Burkholderiales</taxon>
        <taxon>Sphaerotilaceae</taxon>
        <taxon>Piscinibacter</taxon>
    </lineage>
</organism>
<dbReference type="Proteomes" id="UP001303946">
    <property type="component" value="Chromosome"/>
</dbReference>
<sequence>MNYLQPPERLDKLAREYALGTLSGGARRRFEQVLRQSPQAERAVAGWQERYAVLAEGLPPMAPRPDVWHGLQQRLFPSPVKRKTGWWQLLGGALAGVMLCTVVLRLEPGLVGLEPRAEALPASYVGLLTDAAGTPSVLASSRRHGRQLTVKLLKPLAVPSGRVAQLWAYPQDGGAAFPVGVLPASGTATVALADTSEKLFFKVSRLAVSYENAPATAGQSPTGPLVLSGHCVKLW</sequence>
<protein>
    <submittedName>
        <fullName evidence="2">Anti-sigma factor</fullName>
    </submittedName>
</protein>
<dbReference type="PANTHER" id="PTHR37461">
    <property type="entry name" value="ANTI-SIGMA-K FACTOR RSKA"/>
    <property type="match status" value="1"/>
</dbReference>
<dbReference type="PANTHER" id="PTHR37461:SF1">
    <property type="entry name" value="ANTI-SIGMA-K FACTOR RSKA"/>
    <property type="match status" value="1"/>
</dbReference>
<proteinExistence type="predicted"/>